<dbReference type="Pfam" id="PF06336">
    <property type="entry name" value="Corona_5a"/>
    <property type="match status" value="1"/>
</dbReference>
<evidence type="ECO:0000313" key="1">
    <source>
        <dbReference type="EMBL" id="QDY92364.1"/>
    </source>
</evidence>
<name>A0A5B8JT50_9GAMC</name>
<organism evidence="1">
    <name type="scientific">Avian coronavirus</name>
    <dbReference type="NCBI Taxonomy" id="694014"/>
    <lineage>
        <taxon>Viruses</taxon>
        <taxon>Riboviria</taxon>
        <taxon>Orthornavirae</taxon>
        <taxon>Pisuviricota</taxon>
        <taxon>Pisoniviricetes</taxon>
        <taxon>Nidovirales</taxon>
        <taxon>Cornidovirineae</taxon>
        <taxon>Coronaviridae</taxon>
        <taxon>Orthocoronavirinae</taxon>
        <taxon>Gammacoronavirus</taxon>
        <taxon>Igacovirus</taxon>
        <taxon>Gammacoronavirus galli</taxon>
    </lineage>
</organism>
<protein>
    <submittedName>
        <fullName evidence="1">5a</fullName>
    </submittedName>
</protein>
<dbReference type="EMBL" id="MK204411">
    <property type="protein sequence ID" value="QDY92364.1"/>
    <property type="molecule type" value="Genomic_RNA"/>
</dbReference>
<dbReference type="InterPro" id="IPR009404">
    <property type="entry name" value="Corona_5a"/>
</dbReference>
<accession>A0A5B8JT50</accession>
<sequence>MSFCSRFTKATISFYKSLLLFELRVLDKFILNYGPTCFLLSCKRFLLFQVNILYRLVFTPKNSLV</sequence>
<reference evidence="1" key="1">
    <citation type="journal article" date="2019" name="ISME J.">
        <title>Virome heterogeneity and connectivity in waterfowl and shorebird communities.</title>
        <authorList>
            <person name="Wille M."/>
            <person name="Shi M."/>
            <person name="Klaassen M."/>
            <person name="Hurt A.C."/>
            <person name="Holmes E.C."/>
        </authorList>
    </citation>
    <scope>NUCLEOTIDE SEQUENCE</scope>
    <source>
        <strain evidence="1">MW18</strain>
    </source>
</reference>
<gene>
    <name evidence="1" type="primary">5a</name>
</gene>
<proteinExistence type="predicted"/>